<organism evidence="1">
    <name type="scientific">Polynucleobacter necessarius subsp. necessarius (strain STIR1)</name>
    <dbReference type="NCBI Taxonomy" id="452638"/>
    <lineage>
        <taxon>Bacteria</taxon>
        <taxon>Pseudomonadati</taxon>
        <taxon>Pseudomonadota</taxon>
        <taxon>Betaproteobacteria</taxon>
        <taxon>Burkholderiales</taxon>
        <taxon>Burkholderiaceae</taxon>
        <taxon>Polynucleobacter</taxon>
    </lineage>
</organism>
<gene>
    <name evidence="1" type="ordered locus">Pnec_1117</name>
</gene>
<dbReference type="OrthoDB" id="9767470at2"/>
<accession>B1XVB1</accession>
<protein>
    <submittedName>
        <fullName evidence="1">Uncharacterized protein</fullName>
    </submittedName>
</protein>
<reference evidence="1" key="1">
    <citation type="submission" date="2008-03" db="EMBL/GenBank/DDBJ databases">
        <title>Complete sequence of Polynucleobacter necessarius STIR1.</title>
        <authorList>
            <consortium name="US DOE Joint Genome Institute"/>
            <person name="Copeland A."/>
            <person name="Lucas S."/>
            <person name="Lapidus A."/>
            <person name="Barry K."/>
            <person name="Detter J.C."/>
            <person name="Glavina del Rio T."/>
            <person name="Hammon N."/>
            <person name="Israni S."/>
            <person name="Dalin E."/>
            <person name="Tice H."/>
            <person name="Pitluck S."/>
            <person name="Chain P."/>
            <person name="Malfatti S."/>
            <person name="Shin M."/>
            <person name="Vergez L."/>
            <person name="Schmutz J."/>
            <person name="Larimer F."/>
            <person name="Land M."/>
            <person name="Hauser L."/>
            <person name="Kyrpides N."/>
            <person name="Kim E."/>
            <person name="Hahn M."/>
            <person name="Richardson P."/>
        </authorList>
    </citation>
    <scope>NUCLEOTIDE SEQUENCE [LARGE SCALE GENOMIC DNA]</scope>
    <source>
        <strain evidence="1">STIR1</strain>
    </source>
</reference>
<dbReference type="AlphaFoldDB" id="B1XVB1"/>
<dbReference type="InterPro" id="IPR021830">
    <property type="entry name" value="DUF3422"/>
</dbReference>
<dbReference type="KEGG" id="pne:Pnec_1117"/>
<evidence type="ECO:0000313" key="1">
    <source>
        <dbReference type="EMBL" id="ACB44288.1"/>
    </source>
</evidence>
<dbReference type="HOGENOM" id="CLU_2035861_0_0_4"/>
<sequence>MRPYDHPSRALLHEEVHARPPIPLWPNERVISQSFLLDAATRQQQIAWVQKLSSALGCALSSDDHSFMTLYLAPEPERVLVKWELHGEFATIAVIIHNKTKVKEPLLKSRLEIEHDLEPGV</sequence>
<dbReference type="STRING" id="452638.Pnec_1117"/>
<dbReference type="Pfam" id="PF11902">
    <property type="entry name" value="DUF3422"/>
    <property type="match status" value="1"/>
</dbReference>
<proteinExistence type="predicted"/>
<dbReference type="EMBL" id="CP001010">
    <property type="protein sequence ID" value="ACB44288.1"/>
    <property type="molecule type" value="Genomic_DNA"/>
</dbReference>
<name>B1XVB1_POLNS</name>